<dbReference type="OrthoDB" id="4149396at2"/>
<feature type="transmembrane region" description="Helical" evidence="1">
    <location>
        <begin position="475"/>
        <end position="494"/>
    </location>
</feature>
<dbReference type="NCBIfam" id="NF038357">
    <property type="entry name" value="BN6_48550_fam"/>
    <property type="match status" value="1"/>
</dbReference>
<name>A0A4R1HJ22_PSEEN</name>
<evidence type="ECO:0000313" key="4">
    <source>
        <dbReference type="EMBL" id="TCK22267.1"/>
    </source>
</evidence>
<proteinExistence type="predicted"/>
<dbReference type="AlphaFoldDB" id="A0A4R1HJ22"/>
<dbReference type="EMBL" id="SMFZ01000002">
    <property type="protein sequence ID" value="TCK22267.1"/>
    <property type="molecule type" value="Genomic_DNA"/>
</dbReference>
<dbReference type="InterPro" id="IPR046922">
    <property type="entry name" value="CATRA-N"/>
</dbReference>
<dbReference type="RefSeq" id="WP_132430997.1">
    <property type="nucleotide sequence ID" value="NZ_SMFZ01000002.1"/>
</dbReference>
<dbReference type="SUPFAM" id="SSF103473">
    <property type="entry name" value="MFS general substrate transporter"/>
    <property type="match status" value="1"/>
</dbReference>
<evidence type="ECO:0000259" key="3">
    <source>
        <dbReference type="Pfam" id="PF20270"/>
    </source>
</evidence>
<gene>
    <name evidence="4" type="ORF">EV378_6268</name>
</gene>
<reference evidence="4 5" key="1">
    <citation type="submission" date="2019-03" db="EMBL/GenBank/DDBJ databases">
        <title>Sequencing the genomes of 1000 actinobacteria strains.</title>
        <authorList>
            <person name="Klenk H.-P."/>
        </authorList>
    </citation>
    <scope>NUCLEOTIDE SEQUENCE [LARGE SCALE GENOMIC DNA]</scope>
    <source>
        <strain evidence="4 5">DSM 44969</strain>
    </source>
</reference>
<evidence type="ECO:0000256" key="1">
    <source>
        <dbReference type="SAM" id="Phobius"/>
    </source>
</evidence>
<feature type="transmembrane region" description="Helical" evidence="1">
    <location>
        <begin position="416"/>
        <end position="436"/>
    </location>
</feature>
<feature type="transmembrane region" description="Helical" evidence="1">
    <location>
        <begin position="386"/>
        <end position="410"/>
    </location>
</feature>
<dbReference type="Proteomes" id="UP000295560">
    <property type="component" value="Unassembled WGS sequence"/>
</dbReference>
<feature type="domain" description="CASPASE and TPR Repeat-Associated C-terminal" evidence="3">
    <location>
        <begin position="223"/>
        <end position="349"/>
    </location>
</feature>
<evidence type="ECO:0000259" key="2">
    <source>
        <dbReference type="Pfam" id="PF20269"/>
    </source>
</evidence>
<sequence>MPTSPALEGFELVTHVFVAATGDAAADQDRATRLWAGLDGTLDRRTAIGHHPTEVLEGARPGPDGVLAAAKASGPAVHQALLRRENDMIWLATVRAVAPGEPGTWPDLESDWDRFDGPRGDAVIGSVRILQARTDRPGVAPDPVELSDAVRAATGIDGAWADTGIAWTDAQLGSFAVWEAPPAGPPPHDPDGRTHRRLVVVAAHDRDPQLSAWTWTRGPYPTPLGRYLLQAATLRHEYRLRGRRDGGTSLDEADRRCERVLALVRGPITADVDPALTALTELTSTGPELVTRATRLREGARNVTIARRNMVLHLGPAVAGPFDDDRRLAEWLERQLDNDLTYVDTALERLRSVAGLGERFVERGLQRAQERLQRRRELQQRRQERFNLTLTGLVGAILMALAAIQAFGYTPPLPPAAVPAMIALLGAFALLMSMIVVRISTTSRAVGWALIVAAGLVGATAGWLVQSWAQEGPVGVTWAAAGVGAVVGVCVTLFRRP</sequence>
<dbReference type="InterPro" id="IPR046923">
    <property type="entry name" value="CATRA-C"/>
</dbReference>
<protein>
    <submittedName>
        <fullName evidence="4">Uncharacterized protein</fullName>
    </submittedName>
</protein>
<organism evidence="4 5">
    <name type="scientific">Pseudonocardia endophytica</name>
    <dbReference type="NCBI Taxonomy" id="401976"/>
    <lineage>
        <taxon>Bacteria</taxon>
        <taxon>Bacillati</taxon>
        <taxon>Actinomycetota</taxon>
        <taxon>Actinomycetes</taxon>
        <taxon>Pseudonocardiales</taxon>
        <taxon>Pseudonocardiaceae</taxon>
        <taxon>Pseudonocardia</taxon>
    </lineage>
</organism>
<dbReference type="InterPro" id="IPR036259">
    <property type="entry name" value="MFS_trans_sf"/>
</dbReference>
<feature type="domain" description="CASPASE and TPR Repeat-Associated N-terminal" evidence="2">
    <location>
        <begin position="11"/>
        <end position="218"/>
    </location>
</feature>
<dbReference type="Pfam" id="PF20269">
    <property type="entry name" value="CATRA-N"/>
    <property type="match status" value="1"/>
</dbReference>
<comment type="caution">
    <text evidence="4">The sequence shown here is derived from an EMBL/GenBank/DDBJ whole genome shotgun (WGS) entry which is preliminary data.</text>
</comment>
<dbReference type="Pfam" id="PF20270">
    <property type="entry name" value="CATRA-C"/>
    <property type="match status" value="1"/>
</dbReference>
<keyword evidence="1" id="KW-1133">Transmembrane helix</keyword>
<keyword evidence="1" id="KW-0472">Membrane</keyword>
<evidence type="ECO:0000313" key="5">
    <source>
        <dbReference type="Proteomes" id="UP000295560"/>
    </source>
</evidence>
<keyword evidence="5" id="KW-1185">Reference proteome</keyword>
<feature type="transmembrane region" description="Helical" evidence="1">
    <location>
        <begin position="448"/>
        <end position="469"/>
    </location>
</feature>
<keyword evidence="1" id="KW-0812">Transmembrane</keyword>
<accession>A0A4R1HJ22</accession>